<keyword evidence="1" id="KW-1133">Transmembrane helix</keyword>
<dbReference type="RefSeq" id="WP_179846466.1">
    <property type="nucleotide sequence ID" value="NZ_JACCBA010000001.1"/>
</dbReference>
<dbReference type="EMBL" id="JACCBA010000001">
    <property type="protein sequence ID" value="NYD49809.1"/>
    <property type="molecule type" value="Genomic_DNA"/>
</dbReference>
<keyword evidence="1" id="KW-0812">Transmembrane</keyword>
<dbReference type="AlphaFoldDB" id="A0A7Y9JJV2"/>
<evidence type="ECO:0000313" key="3">
    <source>
        <dbReference type="Proteomes" id="UP000529783"/>
    </source>
</evidence>
<evidence type="ECO:0000313" key="2">
    <source>
        <dbReference type="EMBL" id="NYD49809.1"/>
    </source>
</evidence>
<feature type="transmembrane region" description="Helical" evidence="1">
    <location>
        <begin position="47"/>
        <end position="72"/>
    </location>
</feature>
<evidence type="ECO:0000256" key="1">
    <source>
        <dbReference type="SAM" id="Phobius"/>
    </source>
</evidence>
<keyword evidence="3" id="KW-1185">Reference proteome</keyword>
<proteinExistence type="predicted"/>
<sequence>MIDRDIANLELRIRHAVGLVVWPVVGGVFGALIGVIFGFVVGGAVPLSLGVAIGAGFVALGTVAGGAFCIWAEIRTIRSRSRGHRAA</sequence>
<feature type="transmembrane region" description="Helical" evidence="1">
    <location>
        <begin position="20"/>
        <end position="41"/>
    </location>
</feature>
<name>A0A7Y9JJV2_9ACTN</name>
<accession>A0A7Y9JJV2</accession>
<gene>
    <name evidence="2" type="ORF">BJY14_005792</name>
</gene>
<dbReference type="Proteomes" id="UP000529783">
    <property type="component" value="Unassembled WGS sequence"/>
</dbReference>
<comment type="caution">
    <text evidence="2">The sequence shown here is derived from an EMBL/GenBank/DDBJ whole genome shotgun (WGS) entry which is preliminary data.</text>
</comment>
<organism evidence="2 3">
    <name type="scientific">Actinomadura luteofluorescens</name>
    <dbReference type="NCBI Taxonomy" id="46163"/>
    <lineage>
        <taxon>Bacteria</taxon>
        <taxon>Bacillati</taxon>
        <taxon>Actinomycetota</taxon>
        <taxon>Actinomycetes</taxon>
        <taxon>Streptosporangiales</taxon>
        <taxon>Thermomonosporaceae</taxon>
        <taxon>Actinomadura</taxon>
    </lineage>
</organism>
<keyword evidence="1" id="KW-0472">Membrane</keyword>
<reference evidence="2 3" key="1">
    <citation type="submission" date="2020-07" db="EMBL/GenBank/DDBJ databases">
        <title>Sequencing the genomes of 1000 actinobacteria strains.</title>
        <authorList>
            <person name="Klenk H.-P."/>
        </authorList>
    </citation>
    <scope>NUCLEOTIDE SEQUENCE [LARGE SCALE GENOMIC DNA]</scope>
    <source>
        <strain evidence="2 3">DSM 40398</strain>
    </source>
</reference>
<protein>
    <submittedName>
        <fullName evidence="2">Putative membrane protein</fullName>
    </submittedName>
</protein>